<proteinExistence type="predicted"/>
<accession>A0AAV4PXX8</accession>
<protein>
    <submittedName>
        <fullName evidence="1">Uncharacterized protein</fullName>
    </submittedName>
</protein>
<name>A0AAV4PXX8_CAEEX</name>
<keyword evidence="2" id="KW-1185">Reference proteome</keyword>
<gene>
    <name evidence="1" type="ORF">CEXT_414541</name>
</gene>
<evidence type="ECO:0000313" key="2">
    <source>
        <dbReference type="Proteomes" id="UP001054945"/>
    </source>
</evidence>
<dbReference type="AlphaFoldDB" id="A0AAV4PXX8"/>
<reference evidence="1 2" key="1">
    <citation type="submission" date="2021-06" db="EMBL/GenBank/DDBJ databases">
        <title>Caerostris extrusa draft genome.</title>
        <authorList>
            <person name="Kono N."/>
            <person name="Arakawa K."/>
        </authorList>
    </citation>
    <scope>NUCLEOTIDE SEQUENCE [LARGE SCALE GENOMIC DNA]</scope>
</reference>
<dbReference type="EMBL" id="BPLR01005250">
    <property type="protein sequence ID" value="GIY01044.1"/>
    <property type="molecule type" value="Genomic_DNA"/>
</dbReference>
<comment type="caution">
    <text evidence="1">The sequence shown here is derived from an EMBL/GenBank/DDBJ whole genome shotgun (WGS) entry which is preliminary data.</text>
</comment>
<evidence type="ECO:0000313" key="1">
    <source>
        <dbReference type="EMBL" id="GIY01044.1"/>
    </source>
</evidence>
<sequence>MTGRGKLLWISAQMSDGCLSKGNPTVTLDARNYSRMGKQEHVVLQSAIHLFLLLHLLGLLPFEITPVIARESEEETRLLPFEITPVIARVSNLKKKQVKQFTCQIHLFLLLHLLGLLPFEITPVIARESEEETSVFTCQILLLHLLGLLPFEITAVTVTLARESEEETSVFTCFYFRFTCFFFCIC</sequence>
<organism evidence="1 2">
    <name type="scientific">Caerostris extrusa</name>
    <name type="common">Bark spider</name>
    <name type="synonym">Caerostris bankana</name>
    <dbReference type="NCBI Taxonomy" id="172846"/>
    <lineage>
        <taxon>Eukaryota</taxon>
        <taxon>Metazoa</taxon>
        <taxon>Ecdysozoa</taxon>
        <taxon>Arthropoda</taxon>
        <taxon>Chelicerata</taxon>
        <taxon>Arachnida</taxon>
        <taxon>Araneae</taxon>
        <taxon>Araneomorphae</taxon>
        <taxon>Entelegynae</taxon>
        <taxon>Araneoidea</taxon>
        <taxon>Araneidae</taxon>
        <taxon>Caerostris</taxon>
    </lineage>
</organism>
<dbReference type="Proteomes" id="UP001054945">
    <property type="component" value="Unassembled WGS sequence"/>
</dbReference>